<dbReference type="PANTHER" id="PTHR30481">
    <property type="entry name" value="DNA ADENINE METHYLASE"/>
    <property type="match status" value="1"/>
</dbReference>
<evidence type="ECO:0000256" key="4">
    <source>
        <dbReference type="ARBA" id="ARBA00022679"/>
    </source>
</evidence>
<dbReference type="PRINTS" id="PR00505">
    <property type="entry name" value="D12N6MTFRASE"/>
</dbReference>
<sequence length="284" mass="32412">MKSSPKMSPVQPVRPVAPYIGGKRALAKRLTALIDAIPHDTYVEPFIGMGGIFLRRRMRPKAEVINDISLDVTTLFLILQEHYGYFVDHLRFRITGRAEFERLASIDPQRTRMTDLNRAARFLYLQRTAFGGKVSGRHFGVDPRSAGRFNVSQLEPMLADLHERLAGVIIECLPYAELIARYDRPGTLFYLDPPYFGCERDYGAGVFDRADFETMAAQLATIRGRFVLSINDHPEIRRVFAGFHLIEVQTTRFDRDEEQARGRADHNQHRGSGADRRQRSGMTL</sequence>
<dbReference type="Pfam" id="PF02086">
    <property type="entry name" value="MethyltransfD12"/>
    <property type="match status" value="1"/>
</dbReference>
<keyword evidence="3 8" id="KW-0489">Methyltransferase</keyword>
<evidence type="ECO:0000256" key="1">
    <source>
        <dbReference type="ARBA" id="ARBA00006594"/>
    </source>
</evidence>
<accession>A0A418WP38</accession>
<proteinExistence type="inferred from homology"/>
<dbReference type="PANTHER" id="PTHR30481:SF4">
    <property type="entry name" value="SITE-SPECIFIC DNA-METHYLTRANSFERASE (ADENINE-SPECIFIC)"/>
    <property type="match status" value="1"/>
</dbReference>
<reference evidence="8 9" key="1">
    <citation type="submission" date="2018-09" db="EMBL/GenBank/DDBJ databases">
        <authorList>
            <person name="Zhu H."/>
        </authorList>
    </citation>
    <scope>NUCLEOTIDE SEQUENCE [LARGE SCALE GENOMIC DNA]</scope>
    <source>
        <strain evidence="8 9">K2R01-6</strain>
    </source>
</reference>
<dbReference type="GO" id="GO:0009307">
    <property type="term" value="P:DNA restriction-modification system"/>
    <property type="evidence" value="ECO:0007669"/>
    <property type="project" value="InterPro"/>
</dbReference>
<dbReference type="Proteomes" id="UP000286100">
    <property type="component" value="Unassembled WGS sequence"/>
</dbReference>
<dbReference type="Gene3D" id="1.10.1020.10">
    <property type="entry name" value="Adenine-specific Methyltransferase, Domain 2"/>
    <property type="match status" value="1"/>
</dbReference>
<evidence type="ECO:0000256" key="5">
    <source>
        <dbReference type="ARBA" id="ARBA00022691"/>
    </source>
</evidence>
<dbReference type="Gene3D" id="3.40.50.150">
    <property type="entry name" value="Vaccinia Virus protein VP39"/>
    <property type="match status" value="1"/>
</dbReference>
<feature type="compositionally biased region" description="Basic and acidic residues" evidence="7">
    <location>
        <begin position="256"/>
        <end position="278"/>
    </location>
</feature>
<keyword evidence="9" id="KW-1185">Reference proteome</keyword>
<dbReference type="SUPFAM" id="SSF53335">
    <property type="entry name" value="S-adenosyl-L-methionine-dependent methyltransferases"/>
    <property type="match status" value="1"/>
</dbReference>
<dbReference type="OrthoDB" id="9805629at2"/>
<keyword evidence="4" id="KW-0808">Transferase</keyword>
<feature type="region of interest" description="Disordered" evidence="7">
    <location>
        <begin position="256"/>
        <end position="284"/>
    </location>
</feature>
<dbReference type="GO" id="GO:0032259">
    <property type="term" value="P:methylation"/>
    <property type="evidence" value="ECO:0007669"/>
    <property type="project" value="UniProtKB-KW"/>
</dbReference>
<evidence type="ECO:0000256" key="6">
    <source>
        <dbReference type="ARBA" id="ARBA00047942"/>
    </source>
</evidence>
<evidence type="ECO:0000256" key="7">
    <source>
        <dbReference type="SAM" id="MobiDB-lite"/>
    </source>
</evidence>
<dbReference type="GO" id="GO:1904047">
    <property type="term" value="F:S-adenosyl-L-methionine binding"/>
    <property type="evidence" value="ECO:0007669"/>
    <property type="project" value="TreeGrafter"/>
</dbReference>
<evidence type="ECO:0000313" key="9">
    <source>
        <dbReference type="Proteomes" id="UP000286100"/>
    </source>
</evidence>
<evidence type="ECO:0000256" key="2">
    <source>
        <dbReference type="ARBA" id="ARBA00011900"/>
    </source>
</evidence>
<name>A0A418WP38_9SPHN</name>
<evidence type="ECO:0000313" key="8">
    <source>
        <dbReference type="EMBL" id="RJF92989.1"/>
    </source>
</evidence>
<comment type="catalytic activity">
    <reaction evidence="6">
        <text>a 2'-deoxyadenosine in DNA + S-adenosyl-L-methionine = an N(6)-methyl-2'-deoxyadenosine in DNA + S-adenosyl-L-homocysteine + H(+)</text>
        <dbReference type="Rhea" id="RHEA:15197"/>
        <dbReference type="Rhea" id="RHEA-COMP:12418"/>
        <dbReference type="Rhea" id="RHEA-COMP:12419"/>
        <dbReference type="ChEBI" id="CHEBI:15378"/>
        <dbReference type="ChEBI" id="CHEBI:57856"/>
        <dbReference type="ChEBI" id="CHEBI:59789"/>
        <dbReference type="ChEBI" id="CHEBI:90615"/>
        <dbReference type="ChEBI" id="CHEBI:90616"/>
        <dbReference type="EC" id="2.1.1.72"/>
    </reaction>
</comment>
<dbReference type="GO" id="GO:0009007">
    <property type="term" value="F:site-specific DNA-methyltransferase (adenine-specific) activity"/>
    <property type="evidence" value="ECO:0007669"/>
    <property type="project" value="UniProtKB-EC"/>
</dbReference>
<dbReference type="AlphaFoldDB" id="A0A418WP38"/>
<dbReference type="GO" id="GO:0006298">
    <property type="term" value="P:mismatch repair"/>
    <property type="evidence" value="ECO:0007669"/>
    <property type="project" value="TreeGrafter"/>
</dbReference>
<organism evidence="8 9">
    <name type="scientific">Sphingomonas cavernae</name>
    <dbReference type="NCBI Taxonomy" id="2320861"/>
    <lineage>
        <taxon>Bacteria</taxon>
        <taxon>Pseudomonadati</taxon>
        <taxon>Pseudomonadota</taxon>
        <taxon>Alphaproteobacteria</taxon>
        <taxon>Sphingomonadales</taxon>
        <taxon>Sphingomonadaceae</taxon>
        <taxon>Sphingomonas</taxon>
    </lineage>
</organism>
<dbReference type="GO" id="GO:0043565">
    <property type="term" value="F:sequence-specific DNA binding"/>
    <property type="evidence" value="ECO:0007669"/>
    <property type="project" value="TreeGrafter"/>
</dbReference>
<comment type="caution">
    <text evidence="8">The sequence shown here is derived from an EMBL/GenBank/DDBJ whole genome shotgun (WGS) entry which is preliminary data.</text>
</comment>
<evidence type="ECO:0000256" key="3">
    <source>
        <dbReference type="ARBA" id="ARBA00022603"/>
    </source>
</evidence>
<comment type="similarity">
    <text evidence="1">Belongs to the N(4)/N(6)-methyltransferase family.</text>
</comment>
<dbReference type="RefSeq" id="WP_119759269.1">
    <property type="nucleotide sequence ID" value="NZ_QYUM01000002.1"/>
</dbReference>
<dbReference type="InterPro" id="IPR029063">
    <property type="entry name" value="SAM-dependent_MTases_sf"/>
</dbReference>
<gene>
    <name evidence="8" type="ORF">D3876_00965</name>
</gene>
<dbReference type="InterPro" id="IPR023095">
    <property type="entry name" value="Ade_MeTrfase_dom_2"/>
</dbReference>
<dbReference type="EC" id="2.1.1.72" evidence="2"/>
<keyword evidence="5" id="KW-0949">S-adenosyl-L-methionine</keyword>
<dbReference type="EMBL" id="QYUM01000002">
    <property type="protein sequence ID" value="RJF92989.1"/>
    <property type="molecule type" value="Genomic_DNA"/>
</dbReference>
<dbReference type="InterPro" id="IPR012327">
    <property type="entry name" value="MeTrfase_D12"/>
</dbReference>
<protein>
    <recommendedName>
        <fullName evidence="2">site-specific DNA-methyltransferase (adenine-specific)</fullName>
        <ecNumber evidence="2">2.1.1.72</ecNumber>
    </recommendedName>
</protein>